<protein>
    <recommendedName>
        <fullName evidence="3">DUF4283 domain-containing protein</fullName>
    </recommendedName>
</protein>
<sequence length="123" mass="14234">MGKLGLSIYKLNKKIKTVNFKEVLTMGIVEGIELQIDGWKGKEDLGLIHLNGYDFVLGLKFLDWINALLVPFANCICILDTRQKKMCCVSESRRERWNQCIINNPTSQGYSVWKEHRLGRLEF</sequence>
<comment type="caution">
    <text evidence="1">The sequence shown here is derived from an EMBL/GenBank/DDBJ whole genome shotgun (WGS) entry which is preliminary data.</text>
</comment>
<evidence type="ECO:0000313" key="2">
    <source>
        <dbReference type="Proteomes" id="UP001358586"/>
    </source>
</evidence>
<evidence type="ECO:0000313" key="1">
    <source>
        <dbReference type="EMBL" id="KAK5842583.1"/>
    </source>
</evidence>
<reference evidence="1 2" key="1">
    <citation type="submission" date="2023-03" db="EMBL/GenBank/DDBJ databases">
        <title>WGS of Gossypium arboreum.</title>
        <authorList>
            <person name="Yu D."/>
        </authorList>
    </citation>
    <scope>NUCLEOTIDE SEQUENCE [LARGE SCALE GENOMIC DNA]</scope>
    <source>
        <tissue evidence="1">Leaf</tissue>
    </source>
</reference>
<gene>
    <name evidence="1" type="ORF">PVK06_004959</name>
</gene>
<keyword evidence="2" id="KW-1185">Reference proteome</keyword>
<dbReference type="Proteomes" id="UP001358586">
    <property type="component" value="Chromosome 2"/>
</dbReference>
<evidence type="ECO:0008006" key="3">
    <source>
        <dbReference type="Google" id="ProtNLM"/>
    </source>
</evidence>
<dbReference type="EMBL" id="JARKNE010000002">
    <property type="protein sequence ID" value="KAK5842583.1"/>
    <property type="molecule type" value="Genomic_DNA"/>
</dbReference>
<organism evidence="1 2">
    <name type="scientific">Gossypium arboreum</name>
    <name type="common">Tree cotton</name>
    <name type="synonym">Gossypium nanking</name>
    <dbReference type="NCBI Taxonomy" id="29729"/>
    <lineage>
        <taxon>Eukaryota</taxon>
        <taxon>Viridiplantae</taxon>
        <taxon>Streptophyta</taxon>
        <taxon>Embryophyta</taxon>
        <taxon>Tracheophyta</taxon>
        <taxon>Spermatophyta</taxon>
        <taxon>Magnoliopsida</taxon>
        <taxon>eudicotyledons</taxon>
        <taxon>Gunneridae</taxon>
        <taxon>Pentapetalae</taxon>
        <taxon>rosids</taxon>
        <taxon>malvids</taxon>
        <taxon>Malvales</taxon>
        <taxon>Malvaceae</taxon>
        <taxon>Malvoideae</taxon>
        <taxon>Gossypium</taxon>
    </lineage>
</organism>
<proteinExistence type="predicted"/>
<name>A0ABR0QUE7_GOSAR</name>
<accession>A0ABR0QUE7</accession>